<keyword evidence="7" id="KW-0282">Flagellum</keyword>
<dbReference type="KEGG" id="ddo:I597_1755"/>
<feature type="domain" description="OmpA-like" evidence="6">
    <location>
        <begin position="527"/>
        <end position="649"/>
    </location>
</feature>
<dbReference type="InterPro" id="IPR006665">
    <property type="entry name" value="OmpA-like"/>
</dbReference>
<comment type="subcellular location">
    <subcellularLocation>
        <location evidence="1">Cell outer membrane</location>
    </subcellularLocation>
</comment>
<dbReference type="PROSITE" id="PS50005">
    <property type="entry name" value="TPR"/>
    <property type="match status" value="1"/>
</dbReference>
<evidence type="ECO:0000256" key="2">
    <source>
        <dbReference type="ARBA" id="ARBA00023136"/>
    </source>
</evidence>
<dbReference type="GO" id="GO:0009279">
    <property type="term" value="C:cell outer membrane"/>
    <property type="evidence" value="ECO:0007669"/>
    <property type="project" value="UniProtKB-SubCell"/>
</dbReference>
<proteinExistence type="predicted"/>
<gene>
    <name evidence="7" type="ORF">NV36_03860</name>
</gene>
<evidence type="ECO:0000256" key="1">
    <source>
        <dbReference type="ARBA" id="ARBA00004442"/>
    </source>
</evidence>
<dbReference type="Proteomes" id="UP000030140">
    <property type="component" value="Unassembled WGS sequence"/>
</dbReference>
<dbReference type="InterPro" id="IPR019734">
    <property type="entry name" value="TPR_rpt"/>
</dbReference>
<evidence type="ECO:0000256" key="5">
    <source>
        <dbReference type="PROSITE-ProRule" id="PRU00473"/>
    </source>
</evidence>
<evidence type="ECO:0000256" key="4">
    <source>
        <dbReference type="PROSITE-ProRule" id="PRU00339"/>
    </source>
</evidence>
<dbReference type="Gene3D" id="1.25.40.10">
    <property type="entry name" value="Tetratricopeptide repeat domain"/>
    <property type="match status" value="1"/>
</dbReference>
<accession>A0A0A2GU63</accession>
<dbReference type="Gene3D" id="2.120.10.30">
    <property type="entry name" value="TolB, C-terminal domain"/>
    <property type="match status" value="1"/>
</dbReference>
<comment type="caution">
    <text evidence="7">The sequence shown here is derived from an EMBL/GenBank/DDBJ whole genome shotgun (WGS) entry which is preliminary data.</text>
</comment>
<dbReference type="Gene3D" id="2.60.40.1120">
    <property type="entry name" value="Carboxypeptidase-like, regulatory domain"/>
    <property type="match status" value="1"/>
</dbReference>
<dbReference type="PANTHER" id="PTHR30329:SF21">
    <property type="entry name" value="LIPOPROTEIN YIAD-RELATED"/>
    <property type="match status" value="1"/>
</dbReference>
<sequence length="649" mass="73471">MKKITLFIFLLTAFFGYAQEKKIERATKRFNQYDYVNSQEIYQKVVDKGYESGDLFKRLADSYYLNAKYDEAATYYGKLIEQFPEDVEPEVYFRYATSLRATKDYALSDKMMARFYDLGEDDTRAVLFRKAPDYLREIEKQKGAYDVSITQINSGYSDFGSALYKDKLIFASNRDTGGYTKRVHKWNGQPFLNLYQVDTSKVGQEGGTKFAKPFSANLNTQYHESSPVFAKGDSVMYFTRNNYSNGIFSKDSTGTNQLKLYRASYKNGAWGGVKELPFNSDNYTVAHPALSPDGKKLYFSSDMPGTLGQADLWYVVINDDSTYGEPVNLGNSINTEGRESFPYVSAANDLFFASNGHPGLGGLDIFLTNLDATGEDVTILNIGEPANTSKDDFAFIIDSETKTGFLSSNRGKSGIDDDIYMIRQLRRPEPLCEILLTGNVTDKNTEELLKDATVALYDDKNNLIESIVTGRKATFEFEPECDAKYLLRGSKDGYTTVEKRVSTPNLSGEIQEFLQLERAVQIAKPGDDIAKILNLNPIYFDFDKYYIRPDAEIELAKVLVYMETYPSVRIDVRSHTDSRGNDEYNRTLSQNRNVSTRDWLIAKGINPSRLSGRGYGESQLVNECSNGVQCSEEQHQLNRRSEFIVLSNN</sequence>
<dbReference type="InterPro" id="IPR011990">
    <property type="entry name" value="TPR-like_helical_dom_sf"/>
</dbReference>
<dbReference type="CDD" id="cd07185">
    <property type="entry name" value="OmpA_C-like"/>
    <property type="match status" value="1"/>
</dbReference>
<reference evidence="7 8" key="1">
    <citation type="submission" date="2014-10" db="EMBL/GenBank/DDBJ databases">
        <title>Draft genome sequence of the proteorhodopsin-containing marine bacterium Dokdonia donghaensis.</title>
        <authorList>
            <person name="Gomez-Consarnau L."/>
            <person name="Gonzalez J.M."/>
            <person name="Riedel T."/>
            <person name="Jaenicke S."/>
            <person name="Wagner-Doebler I."/>
            <person name="Fuhrman J.A."/>
        </authorList>
    </citation>
    <scope>NUCLEOTIDE SEQUENCE [LARGE SCALE GENOMIC DNA]</scope>
    <source>
        <strain evidence="7 8">DSW-1</strain>
    </source>
</reference>
<dbReference type="SUPFAM" id="SSF49478">
    <property type="entry name" value="Cna protein B-type domain"/>
    <property type="match status" value="1"/>
</dbReference>
<dbReference type="OrthoDB" id="9809364at2"/>
<feature type="repeat" description="TPR" evidence="4">
    <location>
        <begin position="53"/>
        <end position="86"/>
    </location>
</feature>
<keyword evidence="3" id="KW-0998">Cell outer membrane</keyword>
<evidence type="ECO:0000256" key="3">
    <source>
        <dbReference type="ARBA" id="ARBA00023237"/>
    </source>
</evidence>
<dbReference type="SUPFAM" id="SSF103088">
    <property type="entry name" value="OmpA-like"/>
    <property type="match status" value="1"/>
</dbReference>
<keyword evidence="7" id="KW-0969">Cilium</keyword>
<dbReference type="InterPro" id="IPR036737">
    <property type="entry name" value="OmpA-like_sf"/>
</dbReference>
<evidence type="ECO:0000259" key="6">
    <source>
        <dbReference type="PROSITE" id="PS51123"/>
    </source>
</evidence>
<dbReference type="Gene3D" id="3.30.1330.60">
    <property type="entry name" value="OmpA-like domain"/>
    <property type="match status" value="1"/>
</dbReference>
<keyword evidence="7" id="KW-0966">Cell projection</keyword>
<dbReference type="PATRIC" id="fig|1300343.5.peg.1765"/>
<dbReference type="PROSITE" id="PS51123">
    <property type="entry name" value="OMPA_2"/>
    <property type="match status" value="1"/>
</dbReference>
<dbReference type="EMBL" id="JSAQ01000001">
    <property type="protein sequence ID" value="KGO06058.1"/>
    <property type="molecule type" value="Genomic_DNA"/>
</dbReference>
<keyword evidence="4" id="KW-0802">TPR repeat</keyword>
<dbReference type="AlphaFoldDB" id="A0A0A2GU63"/>
<protein>
    <submittedName>
        <fullName evidence="7">Flagellar motor protein MotB</fullName>
    </submittedName>
</protein>
<keyword evidence="2 5" id="KW-0472">Membrane</keyword>
<dbReference type="Pfam" id="PF00691">
    <property type="entry name" value="OmpA"/>
    <property type="match status" value="1"/>
</dbReference>
<organism evidence="7 8">
    <name type="scientific">Dokdonia donghaensis DSW-1</name>
    <dbReference type="NCBI Taxonomy" id="1300343"/>
    <lineage>
        <taxon>Bacteria</taxon>
        <taxon>Pseudomonadati</taxon>
        <taxon>Bacteroidota</taxon>
        <taxon>Flavobacteriia</taxon>
        <taxon>Flavobacteriales</taxon>
        <taxon>Flavobacteriaceae</taxon>
        <taxon>Dokdonia</taxon>
    </lineage>
</organism>
<keyword evidence="8" id="KW-1185">Reference proteome</keyword>
<evidence type="ECO:0000313" key="8">
    <source>
        <dbReference type="Proteomes" id="UP000030140"/>
    </source>
</evidence>
<dbReference type="InterPro" id="IPR050330">
    <property type="entry name" value="Bact_OuterMem_StrucFunc"/>
</dbReference>
<dbReference type="InterPro" id="IPR006664">
    <property type="entry name" value="OMP_bac"/>
</dbReference>
<evidence type="ECO:0000313" key="7">
    <source>
        <dbReference type="EMBL" id="KGO06058.1"/>
    </source>
</evidence>
<dbReference type="RefSeq" id="WP_035325071.1">
    <property type="nucleotide sequence ID" value="NZ_CP015125.1"/>
</dbReference>
<dbReference type="PANTHER" id="PTHR30329">
    <property type="entry name" value="STATOR ELEMENT OF FLAGELLAR MOTOR COMPLEX"/>
    <property type="match status" value="1"/>
</dbReference>
<dbReference type="SUPFAM" id="SSF82171">
    <property type="entry name" value="DPP6 N-terminal domain-like"/>
    <property type="match status" value="1"/>
</dbReference>
<dbReference type="Pfam" id="PF07676">
    <property type="entry name" value="PD40"/>
    <property type="match status" value="1"/>
</dbReference>
<dbReference type="PRINTS" id="PR01021">
    <property type="entry name" value="OMPADOMAIN"/>
</dbReference>
<name>A0A0A2GU63_9FLAO</name>
<dbReference type="SUPFAM" id="SSF48452">
    <property type="entry name" value="TPR-like"/>
    <property type="match status" value="1"/>
</dbReference>
<dbReference type="InterPro" id="IPR011659">
    <property type="entry name" value="WD40"/>
</dbReference>
<dbReference type="InterPro" id="IPR011042">
    <property type="entry name" value="6-blade_b-propeller_TolB-like"/>
</dbReference>